<dbReference type="InterPro" id="IPR036397">
    <property type="entry name" value="RNaseH_sf"/>
</dbReference>
<dbReference type="KEGG" id="dzi:111291283"/>
<keyword evidence="1" id="KW-0479">Metal-binding</keyword>
<dbReference type="CDD" id="cd15489">
    <property type="entry name" value="PHD_SF"/>
    <property type="match status" value="1"/>
</dbReference>
<gene>
    <name evidence="10" type="primary">LOC111291283</name>
</gene>
<feature type="compositionally biased region" description="Basic and acidic residues" evidence="6">
    <location>
        <begin position="224"/>
        <end position="236"/>
    </location>
</feature>
<dbReference type="RefSeq" id="XP_022738662.1">
    <property type="nucleotide sequence ID" value="XM_022882927.1"/>
</dbReference>
<dbReference type="InterPro" id="IPR049914">
    <property type="entry name" value="PHD1-3/5-6"/>
</dbReference>
<dbReference type="InterPro" id="IPR044730">
    <property type="entry name" value="RNase_H-like_dom_plant"/>
</dbReference>
<evidence type="ECO:0000256" key="2">
    <source>
        <dbReference type="ARBA" id="ARBA00022771"/>
    </source>
</evidence>
<evidence type="ECO:0000256" key="5">
    <source>
        <dbReference type="ARBA" id="ARBA00023163"/>
    </source>
</evidence>
<evidence type="ECO:0000256" key="3">
    <source>
        <dbReference type="ARBA" id="ARBA00022833"/>
    </source>
</evidence>
<feature type="compositionally biased region" description="Low complexity" evidence="6">
    <location>
        <begin position="239"/>
        <end position="251"/>
    </location>
</feature>
<keyword evidence="5" id="KW-0804">Transcription</keyword>
<evidence type="ECO:0000313" key="10">
    <source>
        <dbReference type="RefSeq" id="XP_022738662.1"/>
    </source>
</evidence>
<reference evidence="10" key="1">
    <citation type="submission" date="2025-08" db="UniProtKB">
        <authorList>
            <consortium name="RefSeq"/>
        </authorList>
    </citation>
    <scope>IDENTIFICATION</scope>
    <source>
        <tissue evidence="10">Fruit stalk</tissue>
    </source>
</reference>
<dbReference type="GeneID" id="111291283"/>
<sequence length="1153" mass="127152">MGESRDTHMGKTCDICGDVGYEELIRTCSQCTIGRHLYCMRVLVRDVKMAEDWVCEVCRPKKDIDSEKSGQTEDVLDSSGKLFFDLGRQVTCKRQKAVETGKVKFLPTEEVIKLSSGSTKNAFPLKSNFGSDPVPANFTPPLSKRTFMGSKTVGPYFNPIKVRRNTSFLQLGSVNPPRRGGVHISSSISQLAVKTSKESKEGALVVPNKENVCKGHTLDATPPDEEHRSLHTKTDEAMTSSRPSTSRPRTTIVGSGRNFQDAAEPENSDFSERESWNRLKISLYRPHLPALYTTWTGGFKFLDAATRGEFYGGFLARPPCRVHRKAFEFSQKMPPILPVNLLPRCHLQADLFQNGCLHLCDIALYIFPLNYDERSQKEYNELFQLMEIKSSVMISYIDGVELFIFTSKQLHMDSQDVFSRSNRDFFCGVFRHAKDNQMKVYQNLPSLVFPLERTHDDSANMVSSKAFDMNINMVGGKIVGIPDMVVSKESTRKFNESVARENLDVISGRKFSTVSGDLNSVIQPIKLEFKPECCNDSNSPSKSTEKIKSKFNLEPAEYPLKSSLGRACGSMSETDTPPGFEVVSKLNSIDRVPKATSVVEKKDLDERRIKSHVKSIDRVPKAPSVVEKKDLDERRIKSHVKEEIGCQGVFQVAFGGSSPQPQGSIEDASLPGSQKVHQVLAYHPVNDPSAACPPPSSLSVEGTNVGPIIKIEGNDNEKPLESREKKGLQGAPFLSKDKSQVIAGLLCGPCAVDVKAEVQEVVNEHSAAYPPCLLGQSTKIGLEIQTLEHEKEKPIETREKKGMGGSSFLCKDKSKMVAGSFNGPCAVEGTNVGLIIKIEGNDNEKPLESREKKGLQGAPFLSKDKSQVIAGLLCGPCAVDVKAEVQEVVNEHSAAYPPCLLGQSTKIGLEIQTLEHEKEKPIETREKKGMRGSSFLCKDKSKMVAGSFNGPCAVEDKAEMQKVEYERVNTGHRLQTTLPRNMEKSLCLGLAASIRVKLSVAGRSSGNPGAASIGGLIRDESGEWIVGYNLNLGTCGSLATDLWALFQGIKFTWDRGYRKVLVESDSNAAMECLKKAPSHLSSNRALIESCIDLISRKWDCKVYSIRREENLCANWLATHVEGCPLGLSIINVPPSELIPLLEDDRIRVACSYS</sequence>
<feature type="region of interest" description="Disordered" evidence="6">
    <location>
        <begin position="214"/>
        <end position="254"/>
    </location>
</feature>
<dbReference type="Pfam" id="PF13456">
    <property type="entry name" value="RVT_3"/>
    <property type="match status" value="1"/>
</dbReference>
<evidence type="ECO:0000256" key="4">
    <source>
        <dbReference type="ARBA" id="ARBA00023015"/>
    </source>
</evidence>
<accession>A0A6P5YE59</accession>
<dbReference type="GO" id="GO:0140566">
    <property type="term" value="F:histone reader activity"/>
    <property type="evidence" value="ECO:0007669"/>
    <property type="project" value="InterPro"/>
</dbReference>
<proteinExistence type="predicted"/>
<dbReference type="InterPro" id="IPR012337">
    <property type="entry name" value="RNaseH-like_sf"/>
</dbReference>
<dbReference type="GO" id="GO:0004523">
    <property type="term" value="F:RNA-DNA hybrid ribonuclease activity"/>
    <property type="evidence" value="ECO:0007669"/>
    <property type="project" value="InterPro"/>
</dbReference>
<dbReference type="GO" id="GO:0034244">
    <property type="term" value="P:negative regulation of transcription elongation by RNA polymerase II"/>
    <property type="evidence" value="ECO:0007669"/>
    <property type="project" value="InterPro"/>
</dbReference>
<keyword evidence="2" id="KW-0863">Zinc-finger</keyword>
<name>A0A6P5YE59_DURZI</name>
<keyword evidence="3" id="KW-0862">Zinc</keyword>
<evidence type="ECO:0000256" key="6">
    <source>
        <dbReference type="SAM" id="MobiDB-lite"/>
    </source>
</evidence>
<dbReference type="Pfam" id="PF23121">
    <property type="entry name" value="SPOC_AIPP2"/>
    <property type="match status" value="1"/>
</dbReference>
<protein>
    <submittedName>
        <fullName evidence="10">Uncharacterized protein LOC111291283 isoform X1</fullName>
    </submittedName>
</protein>
<evidence type="ECO:0000313" key="9">
    <source>
        <dbReference type="Proteomes" id="UP000515121"/>
    </source>
</evidence>
<evidence type="ECO:0000259" key="7">
    <source>
        <dbReference type="Pfam" id="PF13456"/>
    </source>
</evidence>
<dbReference type="GO" id="GO:0008270">
    <property type="term" value="F:zinc ion binding"/>
    <property type="evidence" value="ECO:0007669"/>
    <property type="project" value="UniProtKB-KW"/>
</dbReference>
<dbReference type="GO" id="GO:0003676">
    <property type="term" value="F:nucleic acid binding"/>
    <property type="evidence" value="ECO:0007669"/>
    <property type="project" value="InterPro"/>
</dbReference>
<keyword evidence="4" id="KW-0805">Transcription regulation</keyword>
<dbReference type="CDD" id="cd06222">
    <property type="entry name" value="RNase_H_like"/>
    <property type="match status" value="1"/>
</dbReference>
<dbReference type="InterPro" id="IPR013083">
    <property type="entry name" value="Znf_RING/FYVE/PHD"/>
</dbReference>
<dbReference type="OrthoDB" id="651601at2759"/>
<dbReference type="Gene3D" id="3.30.40.10">
    <property type="entry name" value="Zinc/RING finger domain, C3HC4 (zinc finger)"/>
    <property type="match status" value="1"/>
</dbReference>
<dbReference type="AlphaFoldDB" id="A0A6P5YE59"/>
<dbReference type="SUPFAM" id="SSF57903">
    <property type="entry name" value="FYVE/PHD zinc finger"/>
    <property type="match status" value="1"/>
</dbReference>
<dbReference type="InterPro" id="IPR056280">
    <property type="entry name" value="AIPP2-like_SPOC"/>
</dbReference>
<dbReference type="PANTHER" id="PTHR33304">
    <property type="match status" value="1"/>
</dbReference>
<dbReference type="PANTHER" id="PTHR33304:SF36">
    <property type="entry name" value="GB|AAF26970.1-RELATED"/>
    <property type="match status" value="1"/>
</dbReference>
<organism evidence="9 10">
    <name type="scientific">Durio zibethinus</name>
    <name type="common">Durian</name>
    <dbReference type="NCBI Taxonomy" id="66656"/>
    <lineage>
        <taxon>Eukaryota</taxon>
        <taxon>Viridiplantae</taxon>
        <taxon>Streptophyta</taxon>
        <taxon>Embryophyta</taxon>
        <taxon>Tracheophyta</taxon>
        <taxon>Spermatophyta</taxon>
        <taxon>Magnoliopsida</taxon>
        <taxon>eudicotyledons</taxon>
        <taxon>Gunneridae</taxon>
        <taxon>Pentapetalae</taxon>
        <taxon>rosids</taxon>
        <taxon>malvids</taxon>
        <taxon>Malvales</taxon>
        <taxon>Malvaceae</taxon>
        <taxon>Helicteroideae</taxon>
        <taxon>Durio</taxon>
    </lineage>
</organism>
<evidence type="ECO:0000259" key="8">
    <source>
        <dbReference type="Pfam" id="PF23121"/>
    </source>
</evidence>
<keyword evidence="9" id="KW-1185">Reference proteome</keyword>
<evidence type="ECO:0000256" key="1">
    <source>
        <dbReference type="ARBA" id="ARBA00022723"/>
    </source>
</evidence>
<dbReference type="Proteomes" id="UP000515121">
    <property type="component" value="Unplaced"/>
</dbReference>
<dbReference type="Gene3D" id="3.30.420.10">
    <property type="entry name" value="Ribonuclease H-like superfamily/Ribonuclease H"/>
    <property type="match status" value="1"/>
</dbReference>
<feature type="domain" description="AIPP2-like SPOC-like" evidence="8">
    <location>
        <begin position="295"/>
        <end position="430"/>
    </location>
</feature>
<feature type="domain" description="RNase H type-1" evidence="7">
    <location>
        <begin position="1002"/>
        <end position="1119"/>
    </location>
</feature>
<dbReference type="InterPro" id="IPR011011">
    <property type="entry name" value="Znf_FYVE_PHD"/>
</dbReference>
<dbReference type="InterPro" id="IPR002156">
    <property type="entry name" value="RNaseH_domain"/>
</dbReference>
<dbReference type="SUPFAM" id="SSF53098">
    <property type="entry name" value="Ribonuclease H-like"/>
    <property type="match status" value="1"/>
</dbReference>